<dbReference type="PANTHER" id="PTHR40690">
    <property type="entry name" value="GLL3100 PROTEIN"/>
    <property type="match status" value="1"/>
</dbReference>
<dbReference type="Gene3D" id="3.40.50.300">
    <property type="entry name" value="P-loop containing nucleotide triphosphate hydrolases"/>
    <property type="match status" value="1"/>
</dbReference>
<dbReference type="InterPro" id="IPR011669">
    <property type="entry name" value="DgcN-like"/>
</dbReference>
<feature type="domain" description="D-glutamate N-acetyltransferase-like N-terminal" evidence="2">
    <location>
        <begin position="40"/>
        <end position="136"/>
    </location>
</feature>
<dbReference type="PANTHER" id="PTHR40690:SF1">
    <property type="entry name" value="DUF1611 DOMAIN-CONTAINING PROTEIN"/>
    <property type="match status" value="1"/>
</dbReference>
<dbReference type="AlphaFoldDB" id="A0AAE3QP52"/>
<dbReference type="EMBL" id="JASJOS010000003">
    <property type="protein sequence ID" value="MDJ1480536.1"/>
    <property type="molecule type" value="Genomic_DNA"/>
</dbReference>
<dbReference type="Pfam" id="PF07755">
    <property type="entry name" value="DUF1611"/>
    <property type="match status" value="1"/>
</dbReference>
<organism evidence="3 4">
    <name type="scientific">Xanthocytophaga flava</name>
    <dbReference type="NCBI Taxonomy" id="3048013"/>
    <lineage>
        <taxon>Bacteria</taxon>
        <taxon>Pseudomonadati</taxon>
        <taxon>Bacteroidota</taxon>
        <taxon>Cytophagia</taxon>
        <taxon>Cytophagales</taxon>
        <taxon>Rhodocytophagaceae</taxon>
        <taxon>Xanthocytophaga</taxon>
    </lineage>
</organism>
<evidence type="ECO:0000259" key="1">
    <source>
        <dbReference type="Pfam" id="PF07755"/>
    </source>
</evidence>
<evidence type="ECO:0000313" key="3">
    <source>
        <dbReference type="EMBL" id="MDJ1480536.1"/>
    </source>
</evidence>
<dbReference type="Proteomes" id="UP001241110">
    <property type="component" value="Unassembled WGS sequence"/>
</dbReference>
<dbReference type="PIRSF" id="PIRSF026760">
    <property type="entry name" value="UCP026760"/>
    <property type="match status" value="1"/>
</dbReference>
<evidence type="ECO:0000313" key="4">
    <source>
        <dbReference type="Proteomes" id="UP001241110"/>
    </source>
</evidence>
<gene>
    <name evidence="3" type="ORF">QNI16_08575</name>
</gene>
<dbReference type="SUPFAM" id="SSF52540">
    <property type="entry name" value="P-loop containing nucleoside triphosphate hydrolases"/>
    <property type="match status" value="1"/>
</dbReference>
<evidence type="ECO:0000259" key="2">
    <source>
        <dbReference type="Pfam" id="PF17396"/>
    </source>
</evidence>
<proteinExistence type="predicted"/>
<dbReference type="Pfam" id="PF17396">
    <property type="entry name" value="DUF1611_N"/>
    <property type="match status" value="1"/>
</dbReference>
<accession>A0AAE3QP52</accession>
<protein>
    <submittedName>
        <fullName evidence="3">DUF1611 domain-containing protein</fullName>
    </submittedName>
</protein>
<comment type="caution">
    <text evidence="3">The sequence shown here is derived from an EMBL/GenBank/DDBJ whole genome shotgun (WGS) entry which is preliminary data.</text>
</comment>
<sequence>MDINAIVLTNGQLGQARAKTAHGLIRGTSRYKIIGVIDENSAGKDAGEVVDGQNRNIPVFASLNDAITQLPAIHYCLIGVATKGGILPSEIKSIVASVLQHGISVVNGLHEFLNDMPDMVQLAKENDVQLIDVRRPKPRHELHFWTGQIRTVTCPRVAVLGTDCNMGKRTTARFLTEACREAGWKAEMIYTGQTGWMQGGKYGFVFDSTPNDFVSGEVEHAIVSCFEQEKPDVMFIEGQSALRNPSGPCGAEFLLSGEARYVVLQHAPARKYFDDNEVLASHIPPVSSEIELIQKFYGATVLAVTLNTQGLTPEQSRSYQQQYTAELGLPVILPLEDGVSQIVKLLENIIKR</sequence>
<dbReference type="RefSeq" id="WP_313977289.1">
    <property type="nucleotide sequence ID" value="NZ_JASJOS010000003.1"/>
</dbReference>
<dbReference type="InterPro" id="IPR027417">
    <property type="entry name" value="P-loop_NTPase"/>
</dbReference>
<dbReference type="Gene3D" id="3.40.50.720">
    <property type="entry name" value="NAD(P)-binding Rossmann-like Domain"/>
    <property type="match status" value="1"/>
</dbReference>
<dbReference type="InterPro" id="IPR035086">
    <property type="entry name" value="DgcN-like_C"/>
</dbReference>
<reference evidence="3" key="1">
    <citation type="submission" date="2023-05" db="EMBL/GenBank/DDBJ databases">
        <authorList>
            <person name="Zhang X."/>
        </authorList>
    </citation>
    <scope>NUCLEOTIDE SEQUENCE</scope>
    <source>
        <strain evidence="3">YF14B1</strain>
    </source>
</reference>
<name>A0AAE3QP52_9BACT</name>
<dbReference type="InterPro" id="IPR035402">
    <property type="entry name" value="DgcN-like_N"/>
</dbReference>
<feature type="domain" description="D-glutamate N-acetyltransferase-like C-terminal" evidence="1">
    <location>
        <begin position="143"/>
        <end position="343"/>
    </location>
</feature>